<feature type="transmembrane region" description="Helical" evidence="7">
    <location>
        <begin position="244"/>
        <end position="264"/>
    </location>
</feature>
<organism evidence="8 9">
    <name type="scientific">Levilactobacillus parabrevis ATCC 53295</name>
    <dbReference type="NCBI Taxonomy" id="1267003"/>
    <lineage>
        <taxon>Bacteria</taxon>
        <taxon>Bacillati</taxon>
        <taxon>Bacillota</taxon>
        <taxon>Bacilli</taxon>
        <taxon>Lactobacillales</taxon>
        <taxon>Lactobacillaceae</taxon>
        <taxon>Levilactobacillus</taxon>
    </lineage>
</organism>
<evidence type="ECO:0000256" key="4">
    <source>
        <dbReference type="ARBA" id="ARBA00022692"/>
    </source>
</evidence>
<feature type="transmembrane region" description="Helical" evidence="7">
    <location>
        <begin position="361"/>
        <end position="384"/>
    </location>
</feature>
<feature type="transmembrane region" description="Helical" evidence="7">
    <location>
        <begin position="133"/>
        <end position="154"/>
    </location>
</feature>
<feature type="transmembrane region" description="Helical" evidence="7">
    <location>
        <begin position="335"/>
        <end position="355"/>
    </location>
</feature>
<proteinExistence type="predicted"/>
<sequence>MYKVIRSLWPLLLLGLLVNTAYSVMWPLTTIYLHNNLNLSLVVSGVILAAYSGFNVLGGYLGGVLTDRFDAKRVGLGLLGGLVLDAVIGFFWNGRLAYPVVLIIFGLLTGGMLTLITAVAAHLSRGSGRVFNVLYIFINLGLVVGTASIGILFHHSLKPIFFLLILCYLLATGLWAKYAGRLSQPVRGIRKTAIASQAPVKRAQLGIMRIGLVLVSLTLMWLTYAQWMSNVSVYIQNQGLGIRLYSHLWVYNGVLLIVVQSLMTKVSRVKALPAQIIIGLGAIGSSFLLLSSATGTVVLFVAMTLLTLGEAIYVPGVPALINAYTIGNEGKYQGLVNAFSSLGKAIGPVMGGLIVGSSQGFSQLFLICAVVNGLIMLVVAVGVLPRLKKADEPL</sequence>
<dbReference type="GO" id="GO:0022857">
    <property type="term" value="F:transmembrane transporter activity"/>
    <property type="evidence" value="ECO:0007669"/>
    <property type="project" value="InterPro"/>
</dbReference>
<comment type="caution">
    <text evidence="8">The sequence shown here is derived from an EMBL/GenBank/DDBJ whole genome shotgun (WGS) entry which is preliminary data.</text>
</comment>
<keyword evidence="4 7" id="KW-0812">Transmembrane</keyword>
<dbReference type="PANTHER" id="PTHR23517">
    <property type="entry name" value="RESISTANCE PROTEIN MDTM, PUTATIVE-RELATED-RELATED"/>
    <property type="match status" value="1"/>
</dbReference>
<keyword evidence="9" id="KW-1185">Reference proteome</keyword>
<dbReference type="Proteomes" id="UP000051176">
    <property type="component" value="Unassembled WGS sequence"/>
</dbReference>
<dbReference type="InterPro" id="IPR001958">
    <property type="entry name" value="Tet-R_TetA/multi-R_MdtG-like"/>
</dbReference>
<dbReference type="InterPro" id="IPR011701">
    <property type="entry name" value="MFS"/>
</dbReference>
<dbReference type="RefSeq" id="WP_020088890.1">
    <property type="nucleotide sequence ID" value="NZ_AZCZ01000007.1"/>
</dbReference>
<evidence type="ECO:0000256" key="3">
    <source>
        <dbReference type="ARBA" id="ARBA00022475"/>
    </source>
</evidence>
<dbReference type="eggNOG" id="COG3104">
    <property type="taxonomic scope" value="Bacteria"/>
</dbReference>
<keyword evidence="2" id="KW-0813">Transport</keyword>
<evidence type="ECO:0000256" key="5">
    <source>
        <dbReference type="ARBA" id="ARBA00022989"/>
    </source>
</evidence>
<reference evidence="8 9" key="1">
    <citation type="journal article" date="2015" name="Genome Announc.">
        <title>Expanding the biotechnology potential of lactobacilli through comparative genomics of 213 strains and associated genera.</title>
        <authorList>
            <person name="Sun Z."/>
            <person name="Harris H.M."/>
            <person name="McCann A."/>
            <person name="Guo C."/>
            <person name="Argimon S."/>
            <person name="Zhang W."/>
            <person name="Yang X."/>
            <person name="Jeffery I.B."/>
            <person name="Cooney J.C."/>
            <person name="Kagawa T.F."/>
            <person name="Liu W."/>
            <person name="Song Y."/>
            <person name="Salvetti E."/>
            <person name="Wrobel A."/>
            <person name="Rasinkangas P."/>
            <person name="Parkhill J."/>
            <person name="Rea M.C."/>
            <person name="O'Sullivan O."/>
            <person name="Ritari J."/>
            <person name="Douillard F.P."/>
            <person name="Paul Ross R."/>
            <person name="Yang R."/>
            <person name="Briner A.E."/>
            <person name="Felis G.E."/>
            <person name="de Vos W.M."/>
            <person name="Barrangou R."/>
            <person name="Klaenhammer T.R."/>
            <person name="Caufield P.W."/>
            <person name="Cui Y."/>
            <person name="Zhang H."/>
            <person name="O'Toole P.W."/>
        </authorList>
    </citation>
    <scope>NUCLEOTIDE SEQUENCE [LARGE SCALE GENOMIC DNA]</scope>
    <source>
        <strain evidence="8 9">ATCC 53295</strain>
    </source>
</reference>
<comment type="subcellular location">
    <subcellularLocation>
        <location evidence="1">Cell membrane</location>
        <topology evidence="1">Multi-pass membrane protein</topology>
    </subcellularLocation>
</comment>
<accession>A0A0R1GW37</accession>
<feature type="transmembrane region" description="Helical" evidence="7">
    <location>
        <begin position="271"/>
        <end position="291"/>
    </location>
</feature>
<feature type="transmembrane region" description="Helical" evidence="7">
    <location>
        <begin position="297"/>
        <end position="323"/>
    </location>
</feature>
<dbReference type="PRINTS" id="PR01035">
    <property type="entry name" value="TCRTETA"/>
</dbReference>
<dbReference type="InterPro" id="IPR050171">
    <property type="entry name" value="MFS_Transporters"/>
</dbReference>
<feature type="transmembrane region" description="Helical" evidence="7">
    <location>
        <begin position="98"/>
        <end position="121"/>
    </location>
</feature>
<dbReference type="PATRIC" id="fig|1267003.4.peg.2185"/>
<dbReference type="STRING" id="357278.IV61_GL002392"/>
<feature type="transmembrane region" description="Helical" evidence="7">
    <location>
        <begin position="206"/>
        <end position="224"/>
    </location>
</feature>
<keyword evidence="6 7" id="KW-0472">Membrane</keyword>
<dbReference type="EMBL" id="AZCZ01000007">
    <property type="protein sequence ID" value="KRK38256.1"/>
    <property type="molecule type" value="Genomic_DNA"/>
</dbReference>
<gene>
    <name evidence="8" type="ORF">FD07_GL002070</name>
</gene>
<dbReference type="AlphaFoldDB" id="A0A0R1GW37"/>
<dbReference type="InterPro" id="IPR036259">
    <property type="entry name" value="MFS_trans_sf"/>
</dbReference>
<dbReference type="OrthoDB" id="8952229at2"/>
<evidence type="ECO:0000313" key="9">
    <source>
        <dbReference type="Proteomes" id="UP000051176"/>
    </source>
</evidence>
<keyword evidence="3" id="KW-1003">Cell membrane</keyword>
<dbReference type="SUPFAM" id="SSF103473">
    <property type="entry name" value="MFS general substrate transporter"/>
    <property type="match status" value="1"/>
</dbReference>
<dbReference type="Pfam" id="PF07690">
    <property type="entry name" value="MFS_1"/>
    <property type="match status" value="1"/>
</dbReference>
<evidence type="ECO:0000313" key="8">
    <source>
        <dbReference type="EMBL" id="KRK38256.1"/>
    </source>
</evidence>
<evidence type="ECO:0000256" key="6">
    <source>
        <dbReference type="ARBA" id="ARBA00023136"/>
    </source>
</evidence>
<evidence type="ECO:0000256" key="1">
    <source>
        <dbReference type="ARBA" id="ARBA00004651"/>
    </source>
</evidence>
<dbReference type="Gene3D" id="1.20.1250.20">
    <property type="entry name" value="MFS general substrate transporter like domains"/>
    <property type="match status" value="2"/>
</dbReference>
<feature type="transmembrane region" description="Helical" evidence="7">
    <location>
        <begin position="74"/>
        <end position="92"/>
    </location>
</feature>
<keyword evidence="5 7" id="KW-1133">Transmembrane helix</keyword>
<feature type="transmembrane region" description="Helical" evidence="7">
    <location>
        <begin position="39"/>
        <end position="62"/>
    </location>
</feature>
<feature type="transmembrane region" description="Helical" evidence="7">
    <location>
        <begin position="160"/>
        <end position="180"/>
    </location>
</feature>
<dbReference type="GO" id="GO:0005886">
    <property type="term" value="C:plasma membrane"/>
    <property type="evidence" value="ECO:0007669"/>
    <property type="project" value="UniProtKB-SubCell"/>
</dbReference>
<dbReference type="PANTHER" id="PTHR23517:SF10">
    <property type="entry name" value="MAJOR FACILITATOR SUPERFAMILY (MFS) PROFILE DOMAIN-CONTAINING PROTEIN"/>
    <property type="match status" value="1"/>
</dbReference>
<protein>
    <submittedName>
        <fullName evidence="8">Major facilitator superfamily permease</fullName>
    </submittedName>
</protein>
<evidence type="ECO:0000256" key="7">
    <source>
        <dbReference type="SAM" id="Phobius"/>
    </source>
</evidence>
<name>A0A0R1GW37_9LACO</name>
<evidence type="ECO:0000256" key="2">
    <source>
        <dbReference type="ARBA" id="ARBA00022448"/>
    </source>
</evidence>